<proteinExistence type="predicted"/>
<accession>A0A1J5R380</accession>
<protein>
    <submittedName>
        <fullName evidence="1">Uncharacterized protein</fullName>
    </submittedName>
</protein>
<comment type="caution">
    <text evidence="1">The sequence shown here is derived from an EMBL/GenBank/DDBJ whole genome shotgun (WGS) entry which is preliminary data.</text>
</comment>
<evidence type="ECO:0000313" key="1">
    <source>
        <dbReference type="EMBL" id="OIQ90432.1"/>
    </source>
</evidence>
<reference evidence="1" key="1">
    <citation type="submission" date="2016-10" db="EMBL/GenBank/DDBJ databases">
        <title>Sequence of Gallionella enrichment culture.</title>
        <authorList>
            <person name="Poehlein A."/>
            <person name="Muehling M."/>
            <person name="Daniel R."/>
        </authorList>
    </citation>
    <scope>NUCLEOTIDE SEQUENCE</scope>
</reference>
<organism evidence="1">
    <name type="scientific">mine drainage metagenome</name>
    <dbReference type="NCBI Taxonomy" id="410659"/>
    <lineage>
        <taxon>unclassified sequences</taxon>
        <taxon>metagenomes</taxon>
        <taxon>ecological metagenomes</taxon>
    </lineage>
</organism>
<dbReference type="EMBL" id="MLJW01000292">
    <property type="protein sequence ID" value="OIQ90432.1"/>
    <property type="molecule type" value="Genomic_DNA"/>
</dbReference>
<name>A0A1J5R380_9ZZZZ</name>
<gene>
    <name evidence="1" type="ORF">GALL_276660</name>
</gene>
<sequence>MWPFFFCKLGTLVEQLQKIILKYLAHYQDYI</sequence>
<dbReference type="AlphaFoldDB" id="A0A1J5R380"/>